<sequence>MPFGALQFSLGPGGHRSRTLARVRTMVIWSRYQLAFDTGQHLHLSGLLLMRPAAVRLNGPRRRSLRGLTGRPLVRFATGPAALGSNEPVQPPIAPNTAVPVAGPVPPEVMALRDLINLPARPPLPQLMDAVDAVVARTQLSWLRLTEFRVLIGFLIADDTRAGQPMVHRTGVRRHAFNRQDVFQAFEAHPHLPRMVEQVCDAWLDTVMQQIRREVTLQPLPPADSADSTLTPHFTYADHQRLIVCYAWVGRPAKAWMVIRGVPVDRLLAPTTVRPSRHLATLLNCYARTVNVAQGKQTWQYFMDLPFERTPAVYSTYIKLLLKAQDFTAAQAIFKQAGTDQVALSTVSCLEILHHLAADRDRLQAHSAFARSIMTTILGDRQHFLRAFDLNNLIRLAANLKDEDLVCQFYDHVFLGRRYRISDETYSAFIFAFHHCGRPLLIRDLIDRARRWFHDDLPRRLTVTLIRGYAHLKDYDGVMMLYQRLNAATDVAQLSSGDARSLQMSLVAAGRPLEATAIYARTAVDPADPGAEAMHENMIEQATRQPDRALVAHIRQAIARMAGPSGARLHASLARACGAVGDHAGVQAINQRLLDDRHSLAALDCHDVVHWVTGNLKVGNYTTAIDIYRAVRRDPTRLGSVLYSVLVQACTERHDQVTLRLLYGDLQRPAMAGSSDPAEPLWSPPLLVDVIEAFLRDKDFVQADLLLNRILTDSADAGGGVDQVLRQAFTLADYNRLLSILGPHNRTENAWQLFRAMLDAHIVPNEATYIELCRALAHHPNEVARLHIVVRSALDLLTPTTRLTFCVTLFISLAYLRNFETLSMVLDHIITHAAPGLPMAEPERKLETCVNLFEALWIINDPWLAPLLRQSQYSAAQGPEEDLLEELDEADDGMLTEKNSGLDGHAVGSATPTRAGVSAAHRNKKAIMDLGSRDATLEQPEAVQSTLLYSALLQGFGILPYTRDGTGVPLPIPVLVELQDLTRTGEPGALLEHLHNSVAAVPDHPDPTLAITSQVQQQRHRALYTIAAFAFAGRYDAAQDFCALVRQYFDLADVNQVVAQFLPVNCFAPLVLQLARFENLPLVTRWLRWMQDDGAAPYRAYEALAISTIRGFSFARRSYVVKQLAEKFYRLDNTPKALSTATANYLFPPPGVVLTRLPAAYEDGTPGYGPDGYPLQTQPTLAISPALYARLVRAYVAGDYPLLIPWVLAMMESGLHPTVYLWTSIFKRLRKPHQLPRLRLLHRLCCAVHESTHGVATSLSDSPSSPSLNLRPYHEGPSRLDCDIAGPLPPGSGRLPLPIFSALMRAYGFAGARDVSYRLWQAMTRESTLIQPNPQTLAVAFDCAGPGAEELLPAVLDYSAMMNLPWTTNVYTSLIEAYCRLGQYTQAFEVLTRRMRVDGVTPDAKLLLNFRHMLYTATQSGRFSATQEPGDDPEDTIDEGVRGGFGRTLSVQAKGASGSAARNPTVARVKDLLSFIENNPYIVLRRLNTHIQEECSHIELRRRPAAARGI</sequence>
<dbReference type="PROSITE" id="PS51375">
    <property type="entry name" value="PPR"/>
    <property type="match status" value="2"/>
</dbReference>
<dbReference type="PANTHER" id="PTHR47447:SF17">
    <property type="entry name" value="OS12G0638900 PROTEIN"/>
    <property type="match status" value="1"/>
</dbReference>
<evidence type="ECO:0000256" key="4">
    <source>
        <dbReference type="ARBA" id="ARBA00044511"/>
    </source>
</evidence>
<feature type="compositionally biased region" description="Acidic residues" evidence="6">
    <location>
        <begin position="1429"/>
        <end position="1438"/>
    </location>
</feature>
<accession>A0A9W7ZMW4</accession>
<dbReference type="EMBL" id="JANBPT010000887">
    <property type="protein sequence ID" value="KAJ1911845.1"/>
    <property type="molecule type" value="Genomic_DNA"/>
</dbReference>
<dbReference type="InterPro" id="IPR011990">
    <property type="entry name" value="TPR-like_helical_dom_sf"/>
</dbReference>
<dbReference type="Gene3D" id="1.25.40.10">
    <property type="entry name" value="Tetratricopeptide repeat domain"/>
    <property type="match status" value="3"/>
</dbReference>
<feature type="repeat" description="PPR" evidence="5">
    <location>
        <begin position="1367"/>
        <end position="1402"/>
    </location>
</feature>
<organism evidence="7 8">
    <name type="scientific">Tieghemiomyces parasiticus</name>
    <dbReference type="NCBI Taxonomy" id="78921"/>
    <lineage>
        <taxon>Eukaryota</taxon>
        <taxon>Fungi</taxon>
        <taxon>Fungi incertae sedis</taxon>
        <taxon>Zoopagomycota</taxon>
        <taxon>Kickxellomycotina</taxon>
        <taxon>Dimargaritomycetes</taxon>
        <taxon>Dimargaritales</taxon>
        <taxon>Dimargaritaceae</taxon>
        <taxon>Tieghemiomyces</taxon>
    </lineage>
</organism>
<evidence type="ECO:0000256" key="5">
    <source>
        <dbReference type="PROSITE-ProRule" id="PRU00708"/>
    </source>
</evidence>
<evidence type="ECO:0000256" key="1">
    <source>
        <dbReference type="ARBA" id="ARBA00006192"/>
    </source>
</evidence>
<reference evidence="7" key="1">
    <citation type="submission" date="2022-07" db="EMBL/GenBank/DDBJ databases">
        <title>Phylogenomic reconstructions and comparative analyses of Kickxellomycotina fungi.</title>
        <authorList>
            <person name="Reynolds N.K."/>
            <person name="Stajich J.E."/>
            <person name="Barry K."/>
            <person name="Grigoriev I.V."/>
            <person name="Crous P."/>
            <person name="Smith M.E."/>
        </authorList>
    </citation>
    <scope>NUCLEOTIDE SEQUENCE</scope>
    <source>
        <strain evidence="7">RSA 861</strain>
    </source>
</reference>
<dbReference type="PANTHER" id="PTHR47447">
    <property type="entry name" value="OS03G0856100 PROTEIN"/>
    <property type="match status" value="1"/>
</dbReference>
<evidence type="ECO:0008006" key="9">
    <source>
        <dbReference type="Google" id="ProtNLM"/>
    </source>
</evidence>
<evidence type="ECO:0000256" key="2">
    <source>
        <dbReference type="ARBA" id="ARBA00022737"/>
    </source>
</evidence>
<dbReference type="OrthoDB" id="185373at2759"/>
<feature type="region of interest" description="Disordered" evidence="6">
    <location>
        <begin position="1422"/>
        <end position="1441"/>
    </location>
</feature>
<evidence type="ECO:0000256" key="3">
    <source>
        <dbReference type="ARBA" id="ARBA00044493"/>
    </source>
</evidence>
<name>A0A9W7ZMW4_9FUNG</name>
<comment type="similarity">
    <text evidence="1">Belongs to the CCM1 family.</text>
</comment>
<keyword evidence="2" id="KW-0677">Repeat</keyword>
<feature type="repeat" description="PPR" evidence="5">
    <location>
        <begin position="730"/>
        <end position="764"/>
    </location>
</feature>
<evidence type="ECO:0000256" key="6">
    <source>
        <dbReference type="SAM" id="MobiDB-lite"/>
    </source>
</evidence>
<dbReference type="Proteomes" id="UP001150569">
    <property type="component" value="Unassembled WGS sequence"/>
</dbReference>
<protein>
    <recommendedName>
        <fullName evidence="9">Pentacotripeptide-repeat region of PRORP domain-containing protein</fullName>
    </recommendedName>
</protein>
<dbReference type="InterPro" id="IPR002885">
    <property type="entry name" value="PPR_rpt"/>
</dbReference>
<gene>
    <name evidence="7" type="ORF">IWQ60_009946</name>
</gene>
<feature type="region of interest" description="Disordered" evidence="6">
    <location>
        <begin position="900"/>
        <end position="920"/>
    </location>
</feature>
<dbReference type="Pfam" id="PF01535">
    <property type="entry name" value="PPR"/>
    <property type="match status" value="1"/>
</dbReference>
<keyword evidence="8" id="KW-1185">Reference proteome</keyword>
<dbReference type="NCBIfam" id="TIGR00756">
    <property type="entry name" value="PPR"/>
    <property type="match status" value="1"/>
</dbReference>
<comment type="caution">
    <text evidence="7">The sequence shown here is derived from an EMBL/GenBank/DDBJ whole genome shotgun (WGS) entry which is preliminary data.</text>
</comment>
<proteinExistence type="inferred from homology"/>
<evidence type="ECO:0000313" key="7">
    <source>
        <dbReference type="EMBL" id="KAJ1911845.1"/>
    </source>
</evidence>
<evidence type="ECO:0000313" key="8">
    <source>
        <dbReference type="Proteomes" id="UP001150569"/>
    </source>
</evidence>
<comment type="subunit">
    <text evidence="4">Binds to mitochondrial small subunit 15S rRNA.</text>
</comment>
<comment type="function">
    <text evidence="3">Regulates mitochondrial small subunit maturation by controlling 15S rRNA 5'-end processing. Localizes to the 5' precursor of the 15S rRNA in a position that is subsequently occupied by mS47 in the mature yeast mtSSU. Uses structure and sequence-specific RNA recognition, binding to a single-stranded region of the precursor and specifically recognizing bases -6 to -1. The exchange of Ccm1 for mS47 is coupled to the irreversible removal of precursor rRNA that is accompanied by conformational changes of the mitoribosomal proteins uS5m and mS26. These conformational changes signal completion of 5'-end rRNA processing through protection of the mature 5'-end of the 15S rRNA and stabilization of mS47. The removal of the 5' precursor together with the dissociation of Ccm1 may be catalyzed by the 5'-3' exoribonuclease Pet127. Involved in the specific removal of group I introns in mitochondrial encoded transcripts.</text>
</comment>